<name>A0ABV2NTA6_9HYPH</name>
<protein>
    <submittedName>
        <fullName evidence="1">Uncharacterized protein</fullName>
    </submittedName>
</protein>
<reference evidence="1 2" key="1">
    <citation type="submission" date="2024-06" db="EMBL/GenBank/DDBJ databases">
        <title>Genomics of switchgrass bacterial isolates.</title>
        <authorList>
            <person name="Shade A."/>
        </authorList>
    </citation>
    <scope>NUCLEOTIDE SEQUENCE [LARGE SCALE GENOMIC DNA]</scope>
    <source>
        <strain evidence="1 2">PvP084</strain>
    </source>
</reference>
<organism evidence="1 2">
    <name type="scientific">Methylobacterium radiotolerans</name>
    <dbReference type="NCBI Taxonomy" id="31998"/>
    <lineage>
        <taxon>Bacteria</taxon>
        <taxon>Pseudomonadati</taxon>
        <taxon>Pseudomonadota</taxon>
        <taxon>Alphaproteobacteria</taxon>
        <taxon>Hyphomicrobiales</taxon>
        <taxon>Methylobacteriaceae</taxon>
        <taxon>Methylobacterium</taxon>
    </lineage>
</organism>
<evidence type="ECO:0000313" key="1">
    <source>
        <dbReference type="EMBL" id="MET3869769.1"/>
    </source>
</evidence>
<accession>A0ABV2NTA6</accession>
<dbReference type="RefSeq" id="WP_209651396.1">
    <property type="nucleotide sequence ID" value="NZ_JBEPNV010000003.1"/>
</dbReference>
<keyword evidence="2" id="KW-1185">Reference proteome</keyword>
<gene>
    <name evidence="1" type="ORF">ABIC20_007154</name>
</gene>
<sequence length="268" mass="29366">MTLAKLIYRCGEQRDGPFVAGIAQANGLIPKAGRFIVDQSVMDAVLRMEKTPIADLLRTLDHARPPFPLTWIEWGGPEGGHLGYLVEQAEGTSSFAFRQFLHARGIERATGSTVVCTLGRIHVDPSGFRCENVVEAATSGNGPGPNPHEQAAADLISMFLIINSPSGVVTIDAAPDTQRVDARRIAKGRPPLPNLRPIRLDVARLRQIDVDDGAAQADGRPRAEHFVRGHFKFRNGRMWWWSPHIRNQAGNEPAALPRDYQVMSSKAG</sequence>
<evidence type="ECO:0000313" key="2">
    <source>
        <dbReference type="Proteomes" id="UP001549119"/>
    </source>
</evidence>
<dbReference type="Proteomes" id="UP001549119">
    <property type="component" value="Unassembled WGS sequence"/>
</dbReference>
<comment type="caution">
    <text evidence="1">The sequence shown here is derived from an EMBL/GenBank/DDBJ whole genome shotgun (WGS) entry which is preliminary data.</text>
</comment>
<proteinExistence type="predicted"/>
<dbReference type="EMBL" id="JBEPNW010000005">
    <property type="protein sequence ID" value="MET3869769.1"/>
    <property type="molecule type" value="Genomic_DNA"/>
</dbReference>